<evidence type="ECO:0000313" key="3">
    <source>
        <dbReference type="Proteomes" id="UP001497045"/>
    </source>
</evidence>
<feature type="chain" id="PRO_5046159870" description="DUF2927 domain-containing protein" evidence="1">
    <location>
        <begin position="25"/>
        <end position="309"/>
    </location>
</feature>
<organism evidence="2 3">
    <name type="scientific">Aurantiacibacter gilvus</name>
    <dbReference type="NCBI Taxonomy" id="3139141"/>
    <lineage>
        <taxon>Bacteria</taxon>
        <taxon>Pseudomonadati</taxon>
        <taxon>Pseudomonadota</taxon>
        <taxon>Alphaproteobacteria</taxon>
        <taxon>Sphingomonadales</taxon>
        <taxon>Erythrobacteraceae</taxon>
        <taxon>Aurantiacibacter</taxon>
    </lineage>
</organism>
<dbReference type="EMBL" id="JBBYHV010000001">
    <property type="protein sequence ID" value="MEL1249072.1"/>
    <property type="molecule type" value="Genomic_DNA"/>
</dbReference>
<keyword evidence="3" id="KW-1185">Reference proteome</keyword>
<feature type="signal peptide" evidence="1">
    <location>
        <begin position="1"/>
        <end position="24"/>
    </location>
</feature>
<dbReference type="RefSeq" id="WP_341671613.1">
    <property type="nucleotide sequence ID" value="NZ_JBBYHV010000001.1"/>
</dbReference>
<evidence type="ECO:0000313" key="2">
    <source>
        <dbReference type="EMBL" id="MEL1249072.1"/>
    </source>
</evidence>
<keyword evidence="1" id="KW-0732">Signal</keyword>
<sequence>MTLSARFTLVAAAAALSLPAPLVAQQEVPSAWDEEGNEIVVTGNNEDISVVQVQRQVRDIVVRQGNLLDSPLARFEDRLCPGVVGLSGEFAYSFNARLRANAEELGIRLLDDDCEPNFVVAFVDDGEAMFRRMMRDEPQNFQYLNSGEKNDILEPGPVHVWTSVQPRTLTGMPIAQVRDLMNPPRMGVHAAHTRIYTATRNDIVSVMLSFDRDAVQGMSLRQLADYATIRGLAQTRPPEDPVMDSILTLFDAESPPLGLTEFDRAYLRSLYDDIPNLPGFRRVGGTTRQLRLMAEESARESASQSTANE</sequence>
<proteinExistence type="predicted"/>
<comment type="caution">
    <text evidence="2">The sequence shown here is derived from an EMBL/GenBank/DDBJ whole genome shotgun (WGS) entry which is preliminary data.</text>
</comment>
<protein>
    <recommendedName>
        <fullName evidence="4">DUF2927 domain-containing protein</fullName>
    </recommendedName>
</protein>
<gene>
    <name evidence="2" type="ORF">AAEO60_00145</name>
</gene>
<evidence type="ECO:0008006" key="4">
    <source>
        <dbReference type="Google" id="ProtNLM"/>
    </source>
</evidence>
<evidence type="ECO:0000256" key="1">
    <source>
        <dbReference type="SAM" id="SignalP"/>
    </source>
</evidence>
<accession>A0ABU9IA99</accession>
<dbReference type="Proteomes" id="UP001497045">
    <property type="component" value="Unassembled WGS sequence"/>
</dbReference>
<reference evidence="2 3" key="1">
    <citation type="submission" date="2024-04" db="EMBL/GenBank/DDBJ databases">
        <title>Aurantiacibacter sp. DGU6 16S ribosomal RNA gene Genome sequencing and assembly.</title>
        <authorList>
            <person name="Park S."/>
        </authorList>
    </citation>
    <scope>NUCLEOTIDE SEQUENCE [LARGE SCALE GENOMIC DNA]</scope>
    <source>
        <strain evidence="2 3">DGU6</strain>
    </source>
</reference>
<name>A0ABU9IA99_9SPHN</name>